<accession>A0A2P2KBK9</accession>
<organism evidence="1">
    <name type="scientific">Rhizophora mucronata</name>
    <name type="common">Asiatic mangrove</name>
    <dbReference type="NCBI Taxonomy" id="61149"/>
    <lineage>
        <taxon>Eukaryota</taxon>
        <taxon>Viridiplantae</taxon>
        <taxon>Streptophyta</taxon>
        <taxon>Embryophyta</taxon>
        <taxon>Tracheophyta</taxon>
        <taxon>Spermatophyta</taxon>
        <taxon>Magnoliopsida</taxon>
        <taxon>eudicotyledons</taxon>
        <taxon>Gunneridae</taxon>
        <taxon>Pentapetalae</taxon>
        <taxon>rosids</taxon>
        <taxon>fabids</taxon>
        <taxon>Malpighiales</taxon>
        <taxon>Rhizophoraceae</taxon>
        <taxon>Rhizophora</taxon>
    </lineage>
</organism>
<reference evidence="1" key="1">
    <citation type="submission" date="2018-02" db="EMBL/GenBank/DDBJ databases">
        <title>Rhizophora mucronata_Transcriptome.</title>
        <authorList>
            <person name="Meera S.P."/>
            <person name="Sreeshan A."/>
            <person name="Augustine A."/>
        </authorList>
    </citation>
    <scope>NUCLEOTIDE SEQUENCE</scope>
    <source>
        <tissue evidence="1">Leaf</tissue>
    </source>
</reference>
<sequence>MMPDVDDQNSKNQYIVQLDHFECPFPCKHYVGQCIVVCLMQSNQEFYQQIMDHSCDYIHDLMLQDTRQMQILENQLQRSNHHGLPKLMVHLLWHSSREPVEHHSWQMIHRQTHIGLHNVFQMKYGPCTRQYPLPENHPTLMNA</sequence>
<evidence type="ECO:0000313" key="1">
    <source>
        <dbReference type="EMBL" id="MBX03120.1"/>
    </source>
</evidence>
<proteinExistence type="predicted"/>
<dbReference type="AlphaFoldDB" id="A0A2P2KBK9"/>
<protein>
    <submittedName>
        <fullName evidence="1">Uncharacterized protein</fullName>
    </submittedName>
</protein>
<name>A0A2P2KBK9_RHIMU</name>
<dbReference type="EMBL" id="GGEC01022636">
    <property type="protein sequence ID" value="MBX03120.1"/>
    <property type="molecule type" value="Transcribed_RNA"/>
</dbReference>